<dbReference type="InterPro" id="IPR011856">
    <property type="entry name" value="tRNA_endonuc-like_dom_sf"/>
</dbReference>
<sequence>MQEHDIQNLIRLHVSKYGLATLFRGNVGQAYTGNDGNIIKKADGTVIIKNARPFKSGLPVGWPDLFGFRLIEITPEMVGKELPVFCAIEVKQQGKHPTVAQKACLNYLKDNGCFAGVATSPEEAESILSLTREE</sequence>
<dbReference type="Gene3D" id="3.40.1350.10">
    <property type="match status" value="1"/>
</dbReference>
<reference evidence="5" key="1">
    <citation type="submission" date="2019-08" db="EMBL/GenBank/DDBJ databases">
        <authorList>
            <person name="Kucharzyk K."/>
            <person name="Murdoch R.W."/>
            <person name="Higgins S."/>
            <person name="Loffler F."/>
        </authorList>
    </citation>
    <scope>NUCLEOTIDE SEQUENCE</scope>
</reference>
<evidence type="ECO:0000313" key="5">
    <source>
        <dbReference type="EMBL" id="MPL91382.1"/>
    </source>
</evidence>
<gene>
    <name evidence="5" type="ORF">SDC9_37450</name>
</gene>
<dbReference type="GO" id="GO:0003676">
    <property type="term" value="F:nucleic acid binding"/>
    <property type="evidence" value="ECO:0007669"/>
    <property type="project" value="InterPro"/>
</dbReference>
<evidence type="ECO:0000256" key="2">
    <source>
        <dbReference type="ARBA" id="ARBA00022722"/>
    </source>
</evidence>
<comment type="caution">
    <text evidence="5">The sequence shown here is derived from an EMBL/GenBank/DDBJ whole genome shotgun (WGS) entry which is preliminary data.</text>
</comment>
<dbReference type="EMBL" id="VSSQ01000328">
    <property type="protein sequence ID" value="MPL91382.1"/>
    <property type="molecule type" value="Genomic_DNA"/>
</dbReference>
<organism evidence="5">
    <name type="scientific">bioreactor metagenome</name>
    <dbReference type="NCBI Taxonomy" id="1076179"/>
    <lineage>
        <taxon>unclassified sequences</taxon>
        <taxon>metagenomes</taxon>
        <taxon>ecological metagenomes</taxon>
    </lineage>
</organism>
<accession>A0A644VL65</accession>
<evidence type="ECO:0000259" key="4">
    <source>
        <dbReference type="Pfam" id="PF08774"/>
    </source>
</evidence>
<evidence type="ECO:0000256" key="3">
    <source>
        <dbReference type="ARBA" id="ARBA00022801"/>
    </source>
</evidence>
<name>A0A644VL65_9ZZZZ</name>
<dbReference type="InterPro" id="IPR014883">
    <property type="entry name" value="VRR_NUC"/>
</dbReference>
<dbReference type="GO" id="GO:0016788">
    <property type="term" value="F:hydrolase activity, acting on ester bonds"/>
    <property type="evidence" value="ECO:0007669"/>
    <property type="project" value="InterPro"/>
</dbReference>
<feature type="domain" description="VRR-NUC" evidence="4">
    <location>
        <begin position="3"/>
        <end position="120"/>
    </location>
</feature>
<keyword evidence="3" id="KW-0378">Hydrolase</keyword>
<protein>
    <recommendedName>
        <fullName evidence="4">VRR-NUC domain-containing protein</fullName>
    </recommendedName>
</protein>
<keyword evidence="2" id="KW-0540">Nuclease</keyword>
<dbReference type="AlphaFoldDB" id="A0A644VL65"/>
<proteinExistence type="predicted"/>
<dbReference type="GO" id="GO:0004518">
    <property type="term" value="F:nuclease activity"/>
    <property type="evidence" value="ECO:0007669"/>
    <property type="project" value="UniProtKB-KW"/>
</dbReference>
<comment type="cofactor">
    <cofactor evidence="1">
        <name>Mg(2+)</name>
        <dbReference type="ChEBI" id="CHEBI:18420"/>
    </cofactor>
</comment>
<dbReference type="Pfam" id="PF08774">
    <property type="entry name" value="VRR_NUC"/>
    <property type="match status" value="1"/>
</dbReference>
<evidence type="ECO:0000256" key="1">
    <source>
        <dbReference type="ARBA" id="ARBA00001946"/>
    </source>
</evidence>